<protein>
    <recommendedName>
        <fullName evidence="3">Effector</fullName>
    </recommendedName>
</protein>
<accession>A0ABS5K397</accession>
<reference evidence="1" key="1">
    <citation type="submission" date="2021-04" db="EMBL/GenBank/DDBJ databases">
        <title>Draft genome sequence of StrPh-CL8, a phytoplasma strain causing strawberry phyllody in Chile.</title>
        <authorList>
            <person name="Cui W."/>
            <person name="Zamorano A."/>
            <person name="Fiore N."/>
        </authorList>
    </citation>
    <scope>NUCLEOTIDE SEQUENCE [LARGE SCALE GENOMIC DNA]</scope>
    <source>
        <strain evidence="1">StrPh-Cl</strain>
    </source>
</reference>
<dbReference type="EMBL" id="JAGVRH010000004">
    <property type="protein sequence ID" value="MBS2126381.1"/>
    <property type="molecule type" value="Genomic_DNA"/>
</dbReference>
<dbReference type="Proteomes" id="UP000811481">
    <property type="component" value="Unassembled WGS sequence"/>
</dbReference>
<name>A0ABS5K397_9MOLU</name>
<evidence type="ECO:0008006" key="3">
    <source>
        <dbReference type="Google" id="ProtNLM"/>
    </source>
</evidence>
<sequence length="268" mass="31783">MKKENKNFFKINFKLFFILIIALLLINNNIFANTNKNDKPSPKITLIPQQLFHEMNHIITPFSDEPPIPMPSFFVNKLNILLYPRNNEEGISENSKFVFCHKERNNLKSIKEYKNNINNNDDDYGLNDEFVYTYNSNEQIEVTTIDSNSINFESYSYYNKDQTLININAKFCNVTCIHYVPTYKLTQNNELLLDDVFIYNQDDTLNSLYDYTYSPTNELLFITYIKHSNNPREKTKKIIYRNIYNSKGEIDKIEKCVNNYVIEIMNKN</sequence>
<evidence type="ECO:0000313" key="1">
    <source>
        <dbReference type="EMBL" id="MBS2126381.1"/>
    </source>
</evidence>
<keyword evidence="2" id="KW-1185">Reference proteome</keyword>
<organism evidence="1 2">
    <name type="scientific">'Fragaria x ananassa' phyllody phytoplasma</name>
    <dbReference type="NCBI Taxonomy" id="2358428"/>
    <lineage>
        <taxon>Bacteria</taxon>
        <taxon>Bacillati</taxon>
        <taxon>Mycoplasmatota</taxon>
        <taxon>Mollicutes</taxon>
        <taxon>Acholeplasmatales</taxon>
        <taxon>Acholeplasmataceae</taxon>
        <taxon>Candidatus Phytoplasma</taxon>
        <taxon>16SrXIII (Mexican periwinkle virescence group)</taxon>
    </lineage>
</organism>
<comment type="caution">
    <text evidence="1">The sequence shown here is derived from an EMBL/GenBank/DDBJ whole genome shotgun (WGS) entry which is preliminary data.</text>
</comment>
<dbReference type="RefSeq" id="WP_212331397.1">
    <property type="nucleotide sequence ID" value="NZ_JAGVRH010000004.1"/>
</dbReference>
<proteinExistence type="predicted"/>
<gene>
    <name evidence="1" type="ORF">J8J04_01585</name>
</gene>
<evidence type="ECO:0000313" key="2">
    <source>
        <dbReference type="Proteomes" id="UP000811481"/>
    </source>
</evidence>